<dbReference type="EMBL" id="NHOQ01001314">
    <property type="protein sequence ID" value="PWA25482.1"/>
    <property type="molecule type" value="Genomic_DNA"/>
</dbReference>
<dbReference type="GO" id="GO:0009159">
    <property type="term" value="P:deoxyribonucleoside monophosphate catabolic process"/>
    <property type="evidence" value="ECO:0007669"/>
    <property type="project" value="TreeGrafter"/>
</dbReference>
<comment type="caution">
    <text evidence="2">The sequence shown here is derived from an EMBL/GenBank/DDBJ whole genome shotgun (WGS) entry which is preliminary data.</text>
</comment>
<feature type="region of interest" description="Disordered" evidence="1">
    <location>
        <begin position="1"/>
        <end position="78"/>
    </location>
</feature>
<dbReference type="Proteomes" id="UP000250572">
    <property type="component" value="Unassembled WGS sequence"/>
</dbReference>
<dbReference type="STRING" id="33528.ENSGAFP00000007426"/>
<dbReference type="PANTHER" id="PTHR15364:SF0">
    <property type="entry name" value="2'-DEOXYNUCLEOSIDE 5'-PHOSPHATE N-HYDROLASE 1"/>
    <property type="match status" value="1"/>
</dbReference>
<feature type="compositionally biased region" description="Polar residues" evidence="1">
    <location>
        <begin position="38"/>
        <end position="63"/>
    </location>
</feature>
<evidence type="ECO:0000313" key="2">
    <source>
        <dbReference type="EMBL" id="PWA25482.1"/>
    </source>
</evidence>
<sequence>MNDSFLPPTSCPPATSRVAAPVGRRVVSSTWRRDEGGSHQSSPVAGSTSNTPRGRPQVGSSSLVPAEGQRATREPEVKQLTPYVDDGLWTQKLVLVEPPGLPEPQPFIWGGSFKLQPAGGATGSHGNKRAGERLRDGGQRGFGLVLTRSRLTHLKASGWMGDSRMRKMMRRRRIRKPPRDSRVTRNTFPLVGSWTQTRTRTRKIPLTWLWYLLVLVPASKQINRPGTAESCDLIQDLSNPQQKACLDEVRVSPASFVSPLRKFLCDHLSSVQPPETDSSRLVHVRLGSVRFQSEKIWTSGSEGCLAELLLLLLRIASLLLIGHWSCDVTEQLCSDWSGEEGPVGGDRAIHDRDLAWLQQSDGKTGSWRRSQRGGPLTSDLLVVAEVTQPSLGVGYELGRVVDMKEKKVLCLFRPSSGRALSAMIRGAADGRRLLVVDYSEEQLEAVLARFFSSLQSL</sequence>
<accession>A0A315VQU9</accession>
<evidence type="ECO:0000256" key="1">
    <source>
        <dbReference type="SAM" id="MobiDB-lite"/>
    </source>
</evidence>
<dbReference type="AlphaFoldDB" id="A0A315VQU9"/>
<dbReference type="GO" id="GO:0005634">
    <property type="term" value="C:nucleus"/>
    <property type="evidence" value="ECO:0007669"/>
    <property type="project" value="TreeGrafter"/>
</dbReference>
<reference evidence="2 3" key="1">
    <citation type="journal article" date="2018" name="G3 (Bethesda)">
        <title>A High-Quality Reference Genome for the Invasive Mosquitofish Gambusia affinis Using a Chicago Library.</title>
        <authorList>
            <person name="Hoffberg S.L."/>
            <person name="Troendle N.J."/>
            <person name="Glenn T.C."/>
            <person name="Mahmud O."/>
            <person name="Louha S."/>
            <person name="Chalopin D."/>
            <person name="Bennetzen J.L."/>
            <person name="Mauricio R."/>
        </authorList>
    </citation>
    <scope>NUCLEOTIDE SEQUENCE [LARGE SCALE GENOMIC DNA]</scope>
    <source>
        <strain evidence="2">NE01/NJP1002.9</strain>
        <tissue evidence="2">Muscle</tissue>
    </source>
</reference>
<protein>
    <submittedName>
        <fullName evidence="2">Uncharacterized protein</fullName>
    </submittedName>
</protein>
<name>A0A315VQU9_GAMAF</name>
<gene>
    <name evidence="2" type="ORF">CCH79_00019868</name>
</gene>
<proteinExistence type="predicted"/>
<dbReference type="PANTHER" id="PTHR15364">
    <property type="entry name" value="2'-DEOXYNUCLEOSIDE 5'-PHOSPHATE N-HYDROLASE 1"/>
    <property type="match status" value="1"/>
</dbReference>
<evidence type="ECO:0000313" key="3">
    <source>
        <dbReference type="Proteomes" id="UP000250572"/>
    </source>
</evidence>
<keyword evidence="3" id="KW-1185">Reference proteome</keyword>
<dbReference type="GO" id="GO:0070694">
    <property type="term" value="F:5-hydroxymethyl-dUMP N-hydrolase activity"/>
    <property type="evidence" value="ECO:0007669"/>
    <property type="project" value="TreeGrafter"/>
</dbReference>
<dbReference type="InterPro" id="IPR051239">
    <property type="entry name" value="2'-dNMP_N-hydrolase"/>
</dbReference>
<dbReference type="Gene3D" id="3.40.50.450">
    <property type="match status" value="1"/>
</dbReference>
<organism evidence="2 3">
    <name type="scientific">Gambusia affinis</name>
    <name type="common">Western mosquitofish</name>
    <name type="synonym">Heterandria affinis</name>
    <dbReference type="NCBI Taxonomy" id="33528"/>
    <lineage>
        <taxon>Eukaryota</taxon>
        <taxon>Metazoa</taxon>
        <taxon>Chordata</taxon>
        <taxon>Craniata</taxon>
        <taxon>Vertebrata</taxon>
        <taxon>Euteleostomi</taxon>
        <taxon>Actinopterygii</taxon>
        <taxon>Neopterygii</taxon>
        <taxon>Teleostei</taxon>
        <taxon>Neoteleostei</taxon>
        <taxon>Acanthomorphata</taxon>
        <taxon>Ovalentaria</taxon>
        <taxon>Atherinomorphae</taxon>
        <taxon>Cyprinodontiformes</taxon>
        <taxon>Poeciliidae</taxon>
        <taxon>Poeciliinae</taxon>
        <taxon>Gambusia</taxon>
    </lineage>
</organism>